<reference evidence="1" key="1">
    <citation type="journal article" date="2020" name="Nature">
        <title>Giant virus diversity and host interactions through global metagenomics.</title>
        <authorList>
            <person name="Schulz F."/>
            <person name="Roux S."/>
            <person name="Paez-Espino D."/>
            <person name="Jungbluth S."/>
            <person name="Walsh D.A."/>
            <person name="Denef V.J."/>
            <person name="McMahon K.D."/>
            <person name="Konstantinidis K.T."/>
            <person name="Eloe-Fadrosh E.A."/>
            <person name="Kyrpides N.C."/>
            <person name="Woyke T."/>
        </authorList>
    </citation>
    <scope>NUCLEOTIDE SEQUENCE</scope>
    <source>
        <strain evidence="1">GVMAG-M-3300023184-167</strain>
    </source>
</reference>
<sequence length="200" mass="23892">MLKTKDTKHNKKHTKKIQRGGIKWNDVRSITDFIKFLLSCIGINLTETEENKIRVKLEESTIQQRKELVNNVSNVEFNNWLNDFQKGWIHDIKKKIKQKKNLDVEYIFCYKRHSTTKYSKVGKIDWVIENHPSKSYLDKSYSDDGVEVVFGKVGNDKDDWFQFNNVEKGILYTMDEYEEMNHLTNPKKHIEFYNANIYIF</sequence>
<organism evidence="1">
    <name type="scientific">viral metagenome</name>
    <dbReference type="NCBI Taxonomy" id="1070528"/>
    <lineage>
        <taxon>unclassified sequences</taxon>
        <taxon>metagenomes</taxon>
        <taxon>organismal metagenomes</taxon>
    </lineage>
</organism>
<dbReference type="AlphaFoldDB" id="A0A6C0HRE7"/>
<proteinExistence type="predicted"/>
<name>A0A6C0HRE7_9ZZZZ</name>
<accession>A0A6C0HRE7</accession>
<protein>
    <submittedName>
        <fullName evidence="1">Uncharacterized protein</fullName>
    </submittedName>
</protein>
<dbReference type="EMBL" id="MN740006">
    <property type="protein sequence ID" value="QHT83079.1"/>
    <property type="molecule type" value="Genomic_DNA"/>
</dbReference>
<evidence type="ECO:0000313" key="1">
    <source>
        <dbReference type="EMBL" id="QHT83079.1"/>
    </source>
</evidence>